<evidence type="ECO:0000313" key="11">
    <source>
        <dbReference type="EMBL" id="MBL0419387.1"/>
    </source>
</evidence>
<comment type="catalytic activity">
    <reaction evidence="1">
        <text>inosine + phosphate = alpha-D-ribose 1-phosphate + hypoxanthine</text>
        <dbReference type="Rhea" id="RHEA:27646"/>
        <dbReference type="ChEBI" id="CHEBI:17368"/>
        <dbReference type="ChEBI" id="CHEBI:17596"/>
        <dbReference type="ChEBI" id="CHEBI:43474"/>
        <dbReference type="ChEBI" id="CHEBI:57720"/>
        <dbReference type="EC" id="2.4.2.1"/>
    </reaction>
    <physiologicalReaction direction="left-to-right" evidence="1">
        <dbReference type="Rhea" id="RHEA:27647"/>
    </physiologicalReaction>
</comment>
<protein>
    <recommendedName>
        <fullName evidence="10">Purine nucleoside phosphorylase</fullName>
    </recommendedName>
</protein>
<dbReference type="EMBL" id="JAEQNA010000001">
    <property type="protein sequence ID" value="MBL0419387.1"/>
    <property type="molecule type" value="Genomic_DNA"/>
</dbReference>
<dbReference type="CDD" id="cd16833">
    <property type="entry name" value="YfiH"/>
    <property type="match status" value="1"/>
</dbReference>
<evidence type="ECO:0000256" key="3">
    <source>
        <dbReference type="ARBA" id="ARBA00022679"/>
    </source>
</evidence>
<evidence type="ECO:0000256" key="1">
    <source>
        <dbReference type="ARBA" id="ARBA00000553"/>
    </source>
</evidence>
<reference evidence="11" key="1">
    <citation type="submission" date="2021-01" db="EMBL/GenBank/DDBJ databases">
        <title>Ramlibacter sp. strain AW1 16S ribosomal RNA gene Genome sequencing and assembly.</title>
        <authorList>
            <person name="Kang M."/>
        </authorList>
    </citation>
    <scope>NUCLEOTIDE SEQUENCE</scope>
    <source>
        <strain evidence="11">AW1</strain>
    </source>
</reference>
<keyword evidence="4" id="KW-0479">Metal-binding</keyword>
<keyword evidence="5" id="KW-0378">Hydrolase</keyword>
<name>A0A936ZGD9_9BURK</name>
<comment type="similarity">
    <text evidence="2 10">Belongs to the purine nucleoside phosphorylase YfiH/LACC1 family.</text>
</comment>
<evidence type="ECO:0000256" key="9">
    <source>
        <dbReference type="ARBA" id="ARBA00049893"/>
    </source>
</evidence>
<dbReference type="InterPro" id="IPR011324">
    <property type="entry name" value="Cytotoxic_necrot_fac-like_cat"/>
</dbReference>
<keyword evidence="6" id="KW-0862">Zinc</keyword>
<dbReference type="InterPro" id="IPR003730">
    <property type="entry name" value="Cu_polyphenol_OxRdtase"/>
</dbReference>
<evidence type="ECO:0000256" key="8">
    <source>
        <dbReference type="ARBA" id="ARBA00048968"/>
    </source>
</evidence>
<keyword evidence="3" id="KW-0808">Transferase</keyword>
<dbReference type="GO" id="GO:0017061">
    <property type="term" value="F:S-methyl-5-thioadenosine phosphorylase activity"/>
    <property type="evidence" value="ECO:0007669"/>
    <property type="project" value="UniProtKB-EC"/>
</dbReference>
<comment type="caution">
    <text evidence="11">The sequence shown here is derived from an EMBL/GenBank/DDBJ whole genome shotgun (WGS) entry which is preliminary data.</text>
</comment>
<organism evidence="11 12">
    <name type="scientific">Ramlibacter aurantiacus</name>
    <dbReference type="NCBI Taxonomy" id="2801330"/>
    <lineage>
        <taxon>Bacteria</taxon>
        <taxon>Pseudomonadati</taxon>
        <taxon>Pseudomonadota</taxon>
        <taxon>Betaproteobacteria</taxon>
        <taxon>Burkholderiales</taxon>
        <taxon>Comamonadaceae</taxon>
        <taxon>Ramlibacter</taxon>
    </lineage>
</organism>
<evidence type="ECO:0000313" key="12">
    <source>
        <dbReference type="Proteomes" id="UP000613011"/>
    </source>
</evidence>
<evidence type="ECO:0000256" key="6">
    <source>
        <dbReference type="ARBA" id="ARBA00022833"/>
    </source>
</evidence>
<dbReference type="Proteomes" id="UP000613011">
    <property type="component" value="Unassembled WGS sequence"/>
</dbReference>
<sequence>MLIPDWPAPPRVHAACSTRDGGVSGPPWNSLNLGDHVGDDPLAVEANRQRYAAALAVRPVFLRQVHGSEVVRLRADTPDGAEADACVSTVPGVACTILVADCLPVLLCDAEDGRAVAAAHAGWRGLAGQGGRGVLEAVLDSLATALRLPSVESAGPRLMAWLGPCIGPSAFEVGAEVKAAFELHDPAAAAWFKPVREGKWLADLPGLARQRLQSAGVTRLHGNDGSTAWCTHSQPSRFFSHRRDRISGRIAASIWLE</sequence>
<dbReference type="NCBIfam" id="TIGR00726">
    <property type="entry name" value="peptidoglycan editing factor PgeF"/>
    <property type="match status" value="1"/>
</dbReference>
<evidence type="ECO:0000256" key="10">
    <source>
        <dbReference type="RuleBase" id="RU361274"/>
    </source>
</evidence>
<evidence type="ECO:0000256" key="4">
    <source>
        <dbReference type="ARBA" id="ARBA00022723"/>
    </source>
</evidence>
<evidence type="ECO:0000256" key="5">
    <source>
        <dbReference type="ARBA" id="ARBA00022801"/>
    </source>
</evidence>
<keyword evidence="12" id="KW-1185">Reference proteome</keyword>
<gene>
    <name evidence="11" type="primary">pgeF</name>
    <name evidence="11" type="ORF">JI739_03400</name>
</gene>
<dbReference type="Pfam" id="PF02578">
    <property type="entry name" value="Cu-oxidase_4"/>
    <property type="match status" value="1"/>
</dbReference>
<dbReference type="Gene3D" id="3.60.140.10">
    <property type="entry name" value="CNF1/YfiH-like putative cysteine hydrolases"/>
    <property type="match status" value="1"/>
</dbReference>
<dbReference type="RefSeq" id="WP_201682424.1">
    <property type="nucleotide sequence ID" value="NZ_JAEQNA010000001.1"/>
</dbReference>
<dbReference type="PANTHER" id="PTHR30616">
    <property type="entry name" value="UNCHARACTERIZED PROTEIN YFIH"/>
    <property type="match status" value="1"/>
</dbReference>
<comment type="catalytic activity">
    <reaction evidence="8">
        <text>adenosine + phosphate = alpha-D-ribose 1-phosphate + adenine</text>
        <dbReference type="Rhea" id="RHEA:27642"/>
        <dbReference type="ChEBI" id="CHEBI:16335"/>
        <dbReference type="ChEBI" id="CHEBI:16708"/>
        <dbReference type="ChEBI" id="CHEBI:43474"/>
        <dbReference type="ChEBI" id="CHEBI:57720"/>
        <dbReference type="EC" id="2.4.2.1"/>
    </reaction>
    <physiologicalReaction direction="left-to-right" evidence="8">
        <dbReference type="Rhea" id="RHEA:27643"/>
    </physiologicalReaction>
</comment>
<dbReference type="InterPro" id="IPR038371">
    <property type="entry name" value="Cu_polyphenol_OxRdtase_sf"/>
</dbReference>
<dbReference type="PANTHER" id="PTHR30616:SF2">
    <property type="entry name" value="PURINE NUCLEOSIDE PHOSPHORYLASE LACC1"/>
    <property type="match status" value="1"/>
</dbReference>
<dbReference type="AlphaFoldDB" id="A0A936ZGD9"/>
<evidence type="ECO:0000256" key="2">
    <source>
        <dbReference type="ARBA" id="ARBA00007353"/>
    </source>
</evidence>
<comment type="catalytic activity">
    <reaction evidence="9">
        <text>S-methyl-5'-thioadenosine + phosphate = 5-(methylsulfanyl)-alpha-D-ribose 1-phosphate + adenine</text>
        <dbReference type="Rhea" id="RHEA:11852"/>
        <dbReference type="ChEBI" id="CHEBI:16708"/>
        <dbReference type="ChEBI" id="CHEBI:17509"/>
        <dbReference type="ChEBI" id="CHEBI:43474"/>
        <dbReference type="ChEBI" id="CHEBI:58533"/>
        <dbReference type="EC" id="2.4.2.28"/>
    </reaction>
    <physiologicalReaction direction="left-to-right" evidence="9">
        <dbReference type="Rhea" id="RHEA:11853"/>
    </physiologicalReaction>
</comment>
<dbReference type="GO" id="GO:0005507">
    <property type="term" value="F:copper ion binding"/>
    <property type="evidence" value="ECO:0007669"/>
    <property type="project" value="TreeGrafter"/>
</dbReference>
<accession>A0A936ZGD9</accession>
<proteinExistence type="inferred from homology"/>
<dbReference type="GO" id="GO:0016787">
    <property type="term" value="F:hydrolase activity"/>
    <property type="evidence" value="ECO:0007669"/>
    <property type="project" value="UniProtKB-KW"/>
</dbReference>
<dbReference type="SUPFAM" id="SSF64438">
    <property type="entry name" value="CNF1/YfiH-like putative cysteine hydrolases"/>
    <property type="match status" value="1"/>
</dbReference>
<comment type="catalytic activity">
    <reaction evidence="7">
        <text>adenosine + H2O + H(+) = inosine + NH4(+)</text>
        <dbReference type="Rhea" id="RHEA:24408"/>
        <dbReference type="ChEBI" id="CHEBI:15377"/>
        <dbReference type="ChEBI" id="CHEBI:15378"/>
        <dbReference type="ChEBI" id="CHEBI:16335"/>
        <dbReference type="ChEBI" id="CHEBI:17596"/>
        <dbReference type="ChEBI" id="CHEBI:28938"/>
        <dbReference type="EC" id="3.5.4.4"/>
    </reaction>
    <physiologicalReaction direction="left-to-right" evidence="7">
        <dbReference type="Rhea" id="RHEA:24409"/>
    </physiologicalReaction>
</comment>
<evidence type="ECO:0000256" key="7">
    <source>
        <dbReference type="ARBA" id="ARBA00047989"/>
    </source>
</evidence>